<evidence type="ECO:0000256" key="1">
    <source>
        <dbReference type="ARBA" id="ARBA00004141"/>
    </source>
</evidence>
<accession>A0A7S0N1A2</accession>
<evidence type="ECO:0000256" key="3">
    <source>
        <dbReference type="ARBA" id="ARBA00022692"/>
    </source>
</evidence>
<organism evidence="7">
    <name type="scientific">Cryptomonas curvata</name>
    <dbReference type="NCBI Taxonomy" id="233186"/>
    <lineage>
        <taxon>Eukaryota</taxon>
        <taxon>Cryptophyceae</taxon>
        <taxon>Cryptomonadales</taxon>
        <taxon>Cryptomonadaceae</taxon>
        <taxon>Cryptomonas</taxon>
    </lineage>
</organism>
<evidence type="ECO:0000256" key="5">
    <source>
        <dbReference type="ARBA" id="ARBA00023136"/>
    </source>
</evidence>
<evidence type="ECO:0000256" key="4">
    <source>
        <dbReference type="ARBA" id="ARBA00022989"/>
    </source>
</evidence>
<proteinExistence type="inferred from homology"/>
<keyword evidence="4 6" id="KW-1133">Transmembrane helix</keyword>
<dbReference type="Pfam" id="PF04117">
    <property type="entry name" value="Mpv17_PMP22"/>
    <property type="match status" value="1"/>
</dbReference>
<keyword evidence="5 6" id="KW-0472">Membrane</keyword>
<evidence type="ECO:0000313" key="7">
    <source>
        <dbReference type="EMBL" id="CAD8655314.1"/>
    </source>
</evidence>
<comment type="subcellular location">
    <subcellularLocation>
        <location evidence="1">Membrane</location>
        <topology evidence="1">Multi-pass membrane protein</topology>
    </subcellularLocation>
</comment>
<dbReference type="InterPro" id="IPR007248">
    <property type="entry name" value="Mpv17_PMP22"/>
</dbReference>
<sequence length="329" mass="36791">MTSRPASDNGSIDVDSKHARGQREALGLLTDSQGGRVKNLYNTLDGRNCTNEADSLPRPFPYLQVCLLSMSVTGVVTVAILAHGKETWSSFAEFEMVRMTKNVISAFFFFFFSDIVAQSYQHIPMKRKGKQVKMNFGQATRTGCLGIFLNGIGSTLWMHELNLVIPDHAVDGSSYTDIGHLMIKALLDSLLWGTISNTLGIIGRRLLEGDSMRHVRVFWVDNILSVTASELWFWPFWSAFNFYVVPKSFRVLFNSLGAFVWNCYLSYVAISEPVDSAPYHRISVVVDGHGSPTRTFCAPPGADAPELEELEDFLLLETEVDRHHARLKG</sequence>
<dbReference type="EMBL" id="HBEZ01053095">
    <property type="protein sequence ID" value="CAD8655314.1"/>
    <property type="molecule type" value="Transcribed_RNA"/>
</dbReference>
<name>A0A7S0N1A2_9CRYP</name>
<gene>
    <name evidence="7" type="ORF">CCUR1050_LOCUS29145</name>
</gene>
<dbReference type="AlphaFoldDB" id="A0A7S0N1A2"/>
<keyword evidence="3 6" id="KW-0812">Transmembrane</keyword>
<evidence type="ECO:0000256" key="6">
    <source>
        <dbReference type="RuleBase" id="RU363053"/>
    </source>
</evidence>
<feature type="transmembrane region" description="Helical" evidence="6">
    <location>
        <begin position="62"/>
        <end position="83"/>
    </location>
</feature>
<dbReference type="GO" id="GO:0016020">
    <property type="term" value="C:membrane"/>
    <property type="evidence" value="ECO:0007669"/>
    <property type="project" value="UniProtKB-SubCell"/>
</dbReference>
<feature type="transmembrane region" description="Helical" evidence="6">
    <location>
        <begin position="103"/>
        <end position="120"/>
    </location>
</feature>
<dbReference type="PANTHER" id="PTHR11266">
    <property type="entry name" value="PEROXISOMAL MEMBRANE PROTEIN 2, PXMP2 MPV17"/>
    <property type="match status" value="1"/>
</dbReference>
<reference evidence="7" key="1">
    <citation type="submission" date="2021-01" db="EMBL/GenBank/DDBJ databases">
        <authorList>
            <person name="Corre E."/>
            <person name="Pelletier E."/>
            <person name="Niang G."/>
            <person name="Scheremetjew M."/>
            <person name="Finn R."/>
            <person name="Kale V."/>
            <person name="Holt S."/>
            <person name="Cochrane G."/>
            <person name="Meng A."/>
            <person name="Brown T."/>
            <person name="Cohen L."/>
        </authorList>
    </citation>
    <scope>NUCLEOTIDE SEQUENCE</scope>
    <source>
        <strain evidence="7">CCAP979/52</strain>
    </source>
</reference>
<evidence type="ECO:0000256" key="2">
    <source>
        <dbReference type="ARBA" id="ARBA00006824"/>
    </source>
</evidence>
<dbReference type="GO" id="GO:0005737">
    <property type="term" value="C:cytoplasm"/>
    <property type="evidence" value="ECO:0007669"/>
    <property type="project" value="TreeGrafter"/>
</dbReference>
<protein>
    <submittedName>
        <fullName evidence="7">Uncharacterized protein</fullName>
    </submittedName>
</protein>
<comment type="similarity">
    <text evidence="2 6">Belongs to the peroxisomal membrane protein PXMP2/4 family.</text>
</comment>